<keyword evidence="2" id="KW-0813">Transport</keyword>
<dbReference type="InterPro" id="IPR058533">
    <property type="entry name" value="Cation_efflux_TM"/>
</dbReference>
<dbReference type="OrthoDB" id="2388015at2"/>
<feature type="domain" description="Cation efflux protein transmembrane" evidence="7">
    <location>
        <begin position="16"/>
        <end position="214"/>
    </location>
</feature>
<dbReference type="AlphaFoldDB" id="A0A371X8N4"/>
<evidence type="ECO:0000256" key="4">
    <source>
        <dbReference type="ARBA" id="ARBA00022989"/>
    </source>
</evidence>
<dbReference type="GO" id="GO:0005886">
    <property type="term" value="C:plasma membrane"/>
    <property type="evidence" value="ECO:0007669"/>
    <property type="project" value="TreeGrafter"/>
</dbReference>
<accession>A0A371X8N4</accession>
<dbReference type="InterPro" id="IPR027469">
    <property type="entry name" value="Cation_efflux_TMD_sf"/>
</dbReference>
<keyword evidence="4 6" id="KW-1133">Transmembrane helix</keyword>
<keyword evidence="9" id="KW-1185">Reference proteome</keyword>
<evidence type="ECO:0000256" key="1">
    <source>
        <dbReference type="ARBA" id="ARBA00004141"/>
    </source>
</evidence>
<protein>
    <submittedName>
        <fullName evidence="8">Cation transporter</fullName>
    </submittedName>
</protein>
<dbReference type="RefSeq" id="WP_116682321.1">
    <property type="nucleotide sequence ID" value="NZ_QURL01000002.1"/>
</dbReference>
<evidence type="ECO:0000256" key="2">
    <source>
        <dbReference type="ARBA" id="ARBA00022448"/>
    </source>
</evidence>
<keyword evidence="5 6" id="KW-0472">Membrane</keyword>
<dbReference type="EMBL" id="QURL01000002">
    <property type="protein sequence ID" value="RFC65424.1"/>
    <property type="molecule type" value="Genomic_DNA"/>
</dbReference>
<dbReference type="InterPro" id="IPR050291">
    <property type="entry name" value="CDF_Transporter"/>
</dbReference>
<keyword evidence="3 6" id="KW-0812">Transmembrane</keyword>
<evidence type="ECO:0000313" key="9">
    <source>
        <dbReference type="Proteomes" id="UP000264310"/>
    </source>
</evidence>
<evidence type="ECO:0000256" key="5">
    <source>
        <dbReference type="ARBA" id="ARBA00023136"/>
    </source>
</evidence>
<gene>
    <name evidence="8" type="ORF">DYI37_06285</name>
</gene>
<reference evidence="8 9" key="1">
    <citation type="submission" date="2018-08" db="EMBL/GenBank/DDBJ databases">
        <title>Fulvimarina sp. 85, whole genome shotgun sequence.</title>
        <authorList>
            <person name="Tuo L."/>
        </authorList>
    </citation>
    <scope>NUCLEOTIDE SEQUENCE [LARGE SCALE GENOMIC DNA]</scope>
    <source>
        <strain evidence="8 9">85</strain>
    </source>
</reference>
<feature type="transmembrane region" description="Helical" evidence="6">
    <location>
        <begin position="183"/>
        <end position="202"/>
    </location>
</feature>
<dbReference type="Proteomes" id="UP000264310">
    <property type="component" value="Unassembled WGS sequence"/>
</dbReference>
<name>A0A371X8N4_9HYPH</name>
<dbReference type="Gene3D" id="1.20.1510.10">
    <property type="entry name" value="Cation efflux protein transmembrane domain"/>
    <property type="match status" value="1"/>
</dbReference>
<sequence>MDASSAARREQRILGISIAVILTAGLLGVVFGLLSGSLSIVFDGFFSLVDASMTGLAILVSRLIARPLSSRFQFGFWHLEPVVLAINGSLLMLVSLYALINAVGTIFAGGRAIEFGWAMLYAAALTVIGFAMALWTKRANREVGSEFVALDSKGWLMSSSVSCALLVSFAAAYLMTGTDLEPYVVYADPAILAVLCLVLLPVPARTVASAIREFLMMAPSDLDHSVRAAASAAVSRYGFSEARTYVAKFGRGRTIEVHFVVPAGYRIETIDWTDRIRQEISDAVGFEGPDRWLIVTFTADPKWAC</sequence>
<evidence type="ECO:0000259" key="7">
    <source>
        <dbReference type="Pfam" id="PF01545"/>
    </source>
</evidence>
<feature type="transmembrane region" description="Helical" evidence="6">
    <location>
        <begin position="115"/>
        <end position="135"/>
    </location>
</feature>
<evidence type="ECO:0000256" key="6">
    <source>
        <dbReference type="SAM" id="Phobius"/>
    </source>
</evidence>
<evidence type="ECO:0000256" key="3">
    <source>
        <dbReference type="ARBA" id="ARBA00022692"/>
    </source>
</evidence>
<feature type="transmembrane region" description="Helical" evidence="6">
    <location>
        <begin position="82"/>
        <end position="109"/>
    </location>
</feature>
<dbReference type="GO" id="GO:0006882">
    <property type="term" value="P:intracellular zinc ion homeostasis"/>
    <property type="evidence" value="ECO:0007669"/>
    <property type="project" value="TreeGrafter"/>
</dbReference>
<evidence type="ECO:0000313" key="8">
    <source>
        <dbReference type="EMBL" id="RFC65424.1"/>
    </source>
</evidence>
<proteinExistence type="predicted"/>
<comment type="caution">
    <text evidence="8">The sequence shown here is derived from an EMBL/GenBank/DDBJ whole genome shotgun (WGS) entry which is preliminary data.</text>
</comment>
<feature type="transmembrane region" description="Helical" evidence="6">
    <location>
        <begin position="12"/>
        <end position="34"/>
    </location>
</feature>
<dbReference type="Pfam" id="PF01545">
    <property type="entry name" value="Cation_efflux"/>
    <property type="match status" value="1"/>
</dbReference>
<dbReference type="GO" id="GO:0015093">
    <property type="term" value="F:ferrous iron transmembrane transporter activity"/>
    <property type="evidence" value="ECO:0007669"/>
    <property type="project" value="TreeGrafter"/>
</dbReference>
<comment type="subcellular location">
    <subcellularLocation>
        <location evidence="1">Membrane</location>
        <topology evidence="1">Multi-pass membrane protein</topology>
    </subcellularLocation>
</comment>
<dbReference type="SUPFAM" id="SSF161111">
    <property type="entry name" value="Cation efflux protein transmembrane domain-like"/>
    <property type="match status" value="1"/>
</dbReference>
<feature type="transmembrane region" description="Helical" evidence="6">
    <location>
        <begin position="155"/>
        <end position="177"/>
    </location>
</feature>
<dbReference type="GO" id="GO:0015341">
    <property type="term" value="F:zinc efflux antiporter activity"/>
    <property type="evidence" value="ECO:0007669"/>
    <property type="project" value="TreeGrafter"/>
</dbReference>
<dbReference type="PANTHER" id="PTHR43840:SF15">
    <property type="entry name" value="MITOCHONDRIAL METAL TRANSPORTER 1-RELATED"/>
    <property type="match status" value="1"/>
</dbReference>
<dbReference type="PANTHER" id="PTHR43840">
    <property type="entry name" value="MITOCHONDRIAL METAL TRANSPORTER 1-RELATED"/>
    <property type="match status" value="1"/>
</dbReference>
<dbReference type="GO" id="GO:0015086">
    <property type="term" value="F:cadmium ion transmembrane transporter activity"/>
    <property type="evidence" value="ECO:0007669"/>
    <property type="project" value="TreeGrafter"/>
</dbReference>
<feature type="transmembrane region" description="Helical" evidence="6">
    <location>
        <begin position="40"/>
        <end position="61"/>
    </location>
</feature>
<organism evidence="8 9">
    <name type="scientific">Fulvimarina endophytica</name>
    <dbReference type="NCBI Taxonomy" id="2293836"/>
    <lineage>
        <taxon>Bacteria</taxon>
        <taxon>Pseudomonadati</taxon>
        <taxon>Pseudomonadota</taxon>
        <taxon>Alphaproteobacteria</taxon>
        <taxon>Hyphomicrobiales</taxon>
        <taxon>Aurantimonadaceae</taxon>
        <taxon>Fulvimarina</taxon>
    </lineage>
</organism>